<evidence type="ECO:0000313" key="3">
    <source>
        <dbReference type="Proteomes" id="UP000007754"/>
    </source>
</evidence>
<protein>
    <submittedName>
        <fullName evidence="2">Adenylate kinase 1</fullName>
    </submittedName>
</protein>
<feature type="region of interest" description="Disordered" evidence="1">
    <location>
        <begin position="35"/>
        <end position="102"/>
    </location>
</feature>
<organism evidence="2 3">
    <name type="scientific">Taeniopygia guttata</name>
    <name type="common">Zebra finch</name>
    <name type="synonym">Poephila guttata</name>
    <dbReference type="NCBI Taxonomy" id="59729"/>
    <lineage>
        <taxon>Eukaryota</taxon>
        <taxon>Metazoa</taxon>
        <taxon>Chordata</taxon>
        <taxon>Craniata</taxon>
        <taxon>Vertebrata</taxon>
        <taxon>Euteleostomi</taxon>
        <taxon>Archelosauria</taxon>
        <taxon>Archosauria</taxon>
        <taxon>Dinosauria</taxon>
        <taxon>Saurischia</taxon>
        <taxon>Theropoda</taxon>
        <taxon>Coelurosauria</taxon>
        <taxon>Aves</taxon>
        <taxon>Neognathae</taxon>
        <taxon>Neoaves</taxon>
        <taxon>Telluraves</taxon>
        <taxon>Australaves</taxon>
        <taxon>Passeriformes</taxon>
        <taxon>Passeroidea</taxon>
        <taxon>Estrildidae</taxon>
        <taxon>Estrildinae</taxon>
        <taxon>Taeniopygia</taxon>
    </lineage>
</organism>
<evidence type="ECO:0000256" key="1">
    <source>
        <dbReference type="SAM" id="MobiDB-lite"/>
    </source>
</evidence>
<feature type="region of interest" description="Disordered" evidence="1">
    <location>
        <begin position="1"/>
        <end position="22"/>
    </location>
</feature>
<keyword evidence="3" id="KW-1185">Reference proteome</keyword>
<dbReference type="AlphaFoldDB" id="H0YZD1"/>
<accession>H0YZD1</accession>
<feature type="compositionally biased region" description="Pro residues" evidence="1">
    <location>
        <begin position="57"/>
        <end position="67"/>
    </location>
</feature>
<dbReference type="InParanoid" id="H0YZD1"/>
<gene>
    <name evidence="2" type="primary">AK1</name>
</gene>
<name>H0YZD1_TAEGU</name>
<reference evidence="2" key="3">
    <citation type="submission" date="2025-09" db="UniProtKB">
        <authorList>
            <consortium name="Ensembl"/>
        </authorList>
    </citation>
    <scope>IDENTIFICATION</scope>
</reference>
<dbReference type="HOGENOM" id="CLU_032354_0_3_1"/>
<sequence length="294" mass="31895">MAGAPRGCWSSPVRGLGSRGAAAGCRCNGRGGLELARGHPGVQPPRPRLGVTRLPCSPSPAPTPASPISPGRSPARPPHLHRGTGTAPGQPPSPHPLSPHQHWHQLSWVPAPPHLGTRGSCPPHTPWGTSQDFVPAALVGCDPVPVSVRPFLAAALWRCNTTWQRLRLLWPRDVPSLHPVQPVWGDALWPSSLKCFCAWTTAPCRQKSSSSTKSSLWWVAPARGRGHSVRRSCRSMATPTSPRGTCCGQRSARARSGARSCRPSWRRESWCPWTRCWTCCGTPWWPKQTCPRAS</sequence>
<reference evidence="2" key="2">
    <citation type="submission" date="2025-08" db="UniProtKB">
        <authorList>
            <consortium name="Ensembl"/>
        </authorList>
    </citation>
    <scope>IDENTIFICATION</scope>
</reference>
<proteinExistence type="predicted"/>
<reference evidence="2 3" key="1">
    <citation type="journal article" date="2010" name="Nature">
        <title>The genome of a songbird.</title>
        <authorList>
            <person name="Warren W.C."/>
            <person name="Clayton D.F."/>
            <person name="Ellegren H."/>
            <person name="Arnold A.P."/>
            <person name="Hillier L.W."/>
            <person name="Kunstner A."/>
            <person name="Searle S."/>
            <person name="White S."/>
            <person name="Vilella A.J."/>
            <person name="Fairley S."/>
            <person name="Heger A."/>
            <person name="Kong L."/>
            <person name="Ponting C.P."/>
            <person name="Jarvis E.D."/>
            <person name="Mello C.V."/>
            <person name="Minx P."/>
            <person name="Lovell P."/>
            <person name="Velho T.A."/>
            <person name="Ferris M."/>
            <person name="Balakrishnan C.N."/>
            <person name="Sinha S."/>
            <person name="Blatti C."/>
            <person name="London S.E."/>
            <person name="Li Y."/>
            <person name="Lin Y.C."/>
            <person name="George J."/>
            <person name="Sweedler J."/>
            <person name="Southey B."/>
            <person name="Gunaratne P."/>
            <person name="Watson M."/>
            <person name="Nam K."/>
            <person name="Backstrom N."/>
            <person name="Smeds L."/>
            <person name="Nabholz B."/>
            <person name="Itoh Y."/>
            <person name="Whitney O."/>
            <person name="Pfenning A.R."/>
            <person name="Howard J."/>
            <person name="Volker M."/>
            <person name="Skinner B.M."/>
            <person name="Griffin D.K."/>
            <person name="Ye L."/>
            <person name="McLaren W.M."/>
            <person name="Flicek P."/>
            <person name="Quesada V."/>
            <person name="Velasco G."/>
            <person name="Lopez-Otin C."/>
            <person name="Puente X.S."/>
            <person name="Olender T."/>
            <person name="Lancet D."/>
            <person name="Smit A.F."/>
            <person name="Hubley R."/>
            <person name="Konkel M.K."/>
            <person name="Walker J.A."/>
            <person name="Batzer M.A."/>
            <person name="Gu W."/>
            <person name="Pollock D.D."/>
            <person name="Chen L."/>
            <person name="Cheng Z."/>
            <person name="Eichler E.E."/>
            <person name="Stapley J."/>
            <person name="Slate J."/>
            <person name="Ekblom R."/>
            <person name="Birkhead T."/>
            <person name="Burke T."/>
            <person name="Burt D."/>
            <person name="Scharff C."/>
            <person name="Adam I."/>
            <person name="Richard H."/>
            <person name="Sultan M."/>
            <person name="Soldatov A."/>
            <person name="Lehrach H."/>
            <person name="Edwards S.V."/>
            <person name="Yang S.P."/>
            <person name="Li X."/>
            <person name="Graves T."/>
            <person name="Fulton L."/>
            <person name="Nelson J."/>
            <person name="Chinwalla A."/>
            <person name="Hou S."/>
            <person name="Mardis E.R."/>
            <person name="Wilson R.K."/>
        </authorList>
    </citation>
    <scope>NUCLEOTIDE SEQUENCE [LARGE SCALE GENOMIC DNA]</scope>
</reference>
<evidence type="ECO:0000313" key="2">
    <source>
        <dbReference type="Ensembl" id="ENSTGUP00000003665.2"/>
    </source>
</evidence>
<dbReference type="Proteomes" id="UP000007754">
    <property type="component" value="Chromosome 17"/>
</dbReference>
<dbReference type="Ensembl" id="ENSTGUT00000003705.2">
    <property type="protein sequence ID" value="ENSTGUP00000003665.2"/>
    <property type="gene ID" value="ENSTGUG00000003559.2"/>
</dbReference>